<gene>
    <name evidence="1" type="ORF">PR018_13345</name>
</gene>
<accession>A0ABY8IEV3</accession>
<protein>
    <submittedName>
        <fullName evidence="1">Uncharacterized protein</fullName>
    </submittedName>
</protein>
<sequence>MHEFARRDLLDKKQIGRLKMLMGPVQERQDANLDHASRWW</sequence>
<organism evidence="1 2">
    <name type="scientific">Rhizobium rhododendri</name>
    <dbReference type="NCBI Taxonomy" id="2506430"/>
    <lineage>
        <taxon>Bacteria</taxon>
        <taxon>Pseudomonadati</taxon>
        <taxon>Pseudomonadota</taxon>
        <taxon>Alphaproteobacteria</taxon>
        <taxon>Hyphomicrobiales</taxon>
        <taxon>Rhizobiaceae</taxon>
        <taxon>Rhizobium/Agrobacterium group</taxon>
        <taxon>Rhizobium</taxon>
    </lineage>
</organism>
<dbReference type="EMBL" id="CP117267">
    <property type="protein sequence ID" value="WFS22139.1"/>
    <property type="molecule type" value="Genomic_DNA"/>
</dbReference>
<name>A0ABY8IEV3_9HYPH</name>
<reference evidence="1" key="1">
    <citation type="journal article" date="2019" name="Phytopathology">
        <title>A Novel Group of Rhizobium tumorigenes-Like Agrobacteria Associated with Crown Gall Disease of Rhododendron and Blueberry.</title>
        <authorList>
            <person name="Kuzmanovic N."/>
            <person name="Behrens P."/>
            <person name="Idczak E."/>
            <person name="Wagner S."/>
            <person name="Gotz M."/>
            <person name="Sproer C."/>
            <person name="Bunk B."/>
            <person name="Overmann J."/>
            <person name="Smalla K."/>
        </authorList>
    </citation>
    <scope>NUCLEOTIDE SEQUENCE</scope>
    <source>
        <strain evidence="1">Rho-6.2</strain>
    </source>
</reference>
<proteinExistence type="predicted"/>
<reference evidence="1" key="2">
    <citation type="journal article" date="2023" name="MicrobiologyOpen">
        <title>Genomics of the tumorigenes clade of the family Rhizobiaceae and description of Rhizobium rhododendri sp. nov.</title>
        <authorList>
            <person name="Kuzmanovic N."/>
            <person name="diCenzo G.C."/>
            <person name="Bunk B."/>
            <person name="Sproeer C."/>
            <person name="Fruehling A."/>
            <person name="Neumann-Schaal M."/>
            <person name="Overmann J."/>
            <person name="Smalla K."/>
        </authorList>
    </citation>
    <scope>NUCLEOTIDE SEQUENCE</scope>
    <source>
        <strain evidence="1">Rho-6.2</strain>
    </source>
</reference>
<dbReference type="Proteomes" id="UP000318939">
    <property type="component" value="Chromosome"/>
</dbReference>
<evidence type="ECO:0000313" key="2">
    <source>
        <dbReference type="Proteomes" id="UP000318939"/>
    </source>
</evidence>
<keyword evidence="2" id="KW-1185">Reference proteome</keyword>
<evidence type="ECO:0000313" key="1">
    <source>
        <dbReference type="EMBL" id="WFS22139.1"/>
    </source>
</evidence>